<sequence>MGQAASPNSHGSHSKTRSTALVSSVLADDCDVSRHEVADSIPDFISDLPDECLACIFQSSSVFSLSASLWVCSLNRSSLLALLLHLSNMLIVPLLHLSDLQLAVDFLAIFCNNPF</sequence>
<evidence type="ECO:0000313" key="2">
    <source>
        <dbReference type="Proteomes" id="UP001293593"/>
    </source>
</evidence>
<dbReference type="EMBL" id="JAWXYG010000008">
    <property type="protein sequence ID" value="KAK4266215.1"/>
    <property type="molecule type" value="Genomic_DNA"/>
</dbReference>
<evidence type="ECO:0008006" key="3">
    <source>
        <dbReference type="Google" id="ProtNLM"/>
    </source>
</evidence>
<evidence type="ECO:0000313" key="1">
    <source>
        <dbReference type="EMBL" id="KAK4266215.1"/>
    </source>
</evidence>
<name>A0AAE1MIM5_9FABA</name>
<organism evidence="1 2">
    <name type="scientific">Acacia crassicarpa</name>
    <name type="common">northern wattle</name>
    <dbReference type="NCBI Taxonomy" id="499986"/>
    <lineage>
        <taxon>Eukaryota</taxon>
        <taxon>Viridiplantae</taxon>
        <taxon>Streptophyta</taxon>
        <taxon>Embryophyta</taxon>
        <taxon>Tracheophyta</taxon>
        <taxon>Spermatophyta</taxon>
        <taxon>Magnoliopsida</taxon>
        <taxon>eudicotyledons</taxon>
        <taxon>Gunneridae</taxon>
        <taxon>Pentapetalae</taxon>
        <taxon>rosids</taxon>
        <taxon>fabids</taxon>
        <taxon>Fabales</taxon>
        <taxon>Fabaceae</taxon>
        <taxon>Caesalpinioideae</taxon>
        <taxon>mimosoid clade</taxon>
        <taxon>Acacieae</taxon>
        <taxon>Acacia</taxon>
    </lineage>
</organism>
<proteinExistence type="predicted"/>
<comment type="caution">
    <text evidence="1">The sequence shown here is derived from an EMBL/GenBank/DDBJ whole genome shotgun (WGS) entry which is preliminary data.</text>
</comment>
<dbReference type="Proteomes" id="UP001293593">
    <property type="component" value="Unassembled WGS sequence"/>
</dbReference>
<keyword evidence="2" id="KW-1185">Reference proteome</keyword>
<dbReference type="AlphaFoldDB" id="A0AAE1MIM5"/>
<gene>
    <name evidence="1" type="ORF">QN277_027170</name>
</gene>
<reference evidence="1" key="1">
    <citation type="submission" date="2023-10" db="EMBL/GenBank/DDBJ databases">
        <title>Chromosome-level genome of the transformable northern wattle, Acacia crassicarpa.</title>
        <authorList>
            <person name="Massaro I."/>
            <person name="Sinha N.R."/>
            <person name="Poethig S."/>
            <person name="Leichty A.R."/>
        </authorList>
    </citation>
    <scope>NUCLEOTIDE SEQUENCE</scope>
    <source>
        <strain evidence="1">Acra3RX</strain>
        <tissue evidence="1">Leaf</tissue>
    </source>
</reference>
<accession>A0AAE1MIM5</accession>
<protein>
    <recommendedName>
        <fullName evidence="3">F-box domain-containing protein</fullName>
    </recommendedName>
</protein>